<feature type="compositionally biased region" description="Low complexity" evidence="1">
    <location>
        <begin position="120"/>
        <end position="132"/>
    </location>
</feature>
<dbReference type="AlphaFoldDB" id="A0A1Z5SBT9"/>
<sequence>MEAQQQHTQRQISDLVGYFQSIQSSTAPPLPASLFAPPPVPPPVPAPAGSPHQSWGSNPTPSPGSGWQVTTYGHPSTQHTWPGAHPQHGHPGLSGSPPPRPGYSYPYPSVPGQAMWAPWAGASSPHPGGHSPWSAWPDGGSGHDGGHDDDGSESQH</sequence>
<feature type="compositionally biased region" description="Polar residues" evidence="1">
    <location>
        <begin position="52"/>
        <end position="80"/>
    </location>
</feature>
<organism evidence="2 3">
    <name type="scientific">Sorghum bicolor</name>
    <name type="common">Sorghum</name>
    <name type="synonym">Sorghum vulgare</name>
    <dbReference type="NCBI Taxonomy" id="4558"/>
    <lineage>
        <taxon>Eukaryota</taxon>
        <taxon>Viridiplantae</taxon>
        <taxon>Streptophyta</taxon>
        <taxon>Embryophyta</taxon>
        <taxon>Tracheophyta</taxon>
        <taxon>Spermatophyta</taxon>
        <taxon>Magnoliopsida</taxon>
        <taxon>Liliopsida</taxon>
        <taxon>Poales</taxon>
        <taxon>Poaceae</taxon>
        <taxon>PACMAD clade</taxon>
        <taxon>Panicoideae</taxon>
        <taxon>Andropogonodae</taxon>
        <taxon>Andropogoneae</taxon>
        <taxon>Sorghinae</taxon>
        <taxon>Sorghum</taxon>
    </lineage>
</organism>
<accession>A0A1Z5SBT9</accession>
<reference evidence="3" key="2">
    <citation type="journal article" date="2018" name="Plant J.">
        <title>The Sorghum bicolor reference genome: improved assembly, gene annotations, a transcriptome atlas, and signatures of genome organization.</title>
        <authorList>
            <person name="McCormick R.F."/>
            <person name="Truong S.K."/>
            <person name="Sreedasyam A."/>
            <person name="Jenkins J."/>
            <person name="Shu S."/>
            <person name="Sims D."/>
            <person name="Kennedy M."/>
            <person name="Amirebrahimi M."/>
            <person name="Weers B.D."/>
            <person name="McKinley B."/>
            <person name="Mattison A."/>
            <person name="Morishige D.T."/>
            <person name="Grimwood J."/>
            <person name="Schmutz J."/>
            <person name="Mullet J.E."/>
        </authorList>
    </citation>
    <scope>NUCLEOTIDE SEQUENCE [LARGE SCALE GENOMIC DNA]</scope>
    <source>
        <strain evidence="3">cv. BTx623</strain>
    </source>
</reference>
<dbReference type="Proteomes" id="UP000000768">
    <property type="component" value="Chromosome 1"/>
</dbReference>
<evidence type="ECO:0000256" key="1">
    <source>
        <dbReference type="SAM" id="MobiDB-lite"/>
    </source>
</evidence>
<dbReference type="EMBL" id="CM000760">
    <property type="protein sequence ID" value="OQU93319.1"/>
    <property type="molecule type" value="Genomic_DNA"/>
</dbReference>
<evidence type="ECO:0000313" key="3">
    <source>
        <dbReference type="Proteomes" id="UP000000768"/>
    </source>
</evidence>
<feature type="compositionally biased region" description="Pro residues" evidence="1">
    <location>
        <begin position="28"/>
        <end position="48"/>
    </location>
</feature>
<feature type="compositionally biased region" description="Low complexity" evidence="1">
    <location>
        <begin position="102"/>
        <end position="112"/>
    </location>
</feature>
<name>A0A1Z5SBT9_SORBI</name>
<evidence type="ECO:0000313" key="2">
    <source>
        <dbReference type="EMBL" id="OQU93319.1"/>
    </source>
</evidence>
<gene>
    <name evidence="2" type="ORF">SORBI_3001G520050</name>
</gene>
<feature type="compositionally biased region" description="Basic and acidic residues" evidence="1">
    <location>
        <begin position="144"/>
        <end position="156"/>
    </location>
</feature>
<dbReference type="OMA" id="AMWAPWA"/>
<feature type="region of interest" description="Disordered" evidence="1">
    <location>
        <begin position="26"/>
        <end position="156"/>
    </location>
</feature>
<reference evidence="2 3" key="1">
    <citation type="journal article" date="2009" name="Nature">
        <title>The Sorghum bicolor genome and the diversification of grasses.</title>
        <authorList>
            <person name="Paterson A.H."/>
            <person name="Bowers J.E."/>
            <person name="Bruggmann R."/>
            <person name="Dubchak I."/>
            <person name="Grimwood J."/>
            <person name="Gundlach H."/>
            <person name="Haberer G."/>
            <person name="Hellsten U."/>
            <person name="Mitros T."/>
            <person name="Poliakov A."/>
            <person name="Schmutz J."/>
            <person name="Spannagl M."/>
            <person name="Tang H."/>
            <person name="Wang X."/>
            <person name="Wicker T."/>
            <person name="Bharti A.K."/>
            <person name="Chapman J."/>
            <person name="Feltus F.A."/>
            <person name="Gowik U."/>
            <person name="Grigoriev I.V."/>
            <person name="Lyons E."/>
            <person name="Maher C.A."/>
            <person name="Martis M."/>
            <person name="Narechania A."/>
            <person name="Otillar R.P."/>
            <person name="Penning B.W."/>
            <person name="Salamov A.A."/>
            <person name="Wang Y."/>
            <person name="Zhang L."/>
            <person name="Carpita N.C."/>
            <person name="Freeling M."/>
            <person name="Gingle A.R."/>
            <person name="Hash C.T."/>
            <person name="Keller B."/>
            <person name="Klein P."/>
            <person name="Kresovich S."/>
            <person name="McCann M.C."/>
            <person name="Ming R."/>
            <person name="Peterson D.G."/>
            <person name="Mehboob-ur-Rahman"/>
            <person name="Ware D."/>
            <person name="Westhoff P."/>
            <person name="Mayer K.F."/>
            <person name="Messing J."/>
            <person name="Rokhsar D.S."/>
        </authorList>
    </citation>
    <scope>NUCLEOTIDE SEQUENCE [LARGE SCALE GENOMIC DNA]</scope>
    <source>
        <strain evidence="3">cv. BTx623</strain>
    </source>
</reference>
<feature type="compositionally biased region" description="Low complexity" evidence="1">
    <location>
        <begin position="85"/>
        <end position="95"/>
    </location>
</feature>
<dbReference type="InParanoid" id="A0A1Z5SBT9"/>
<keyword evidence="3" id="KW-1185">Reference proteome</keyword>
<protein>
    <submittedName>
        <fullName evidence="2">Uncharacterized protein</fullName>
    </submittedName>
</protein>
<dbReference type="Gramene" id="OQU93319">
    <property type="protein sequence ID" value="OQU93319"/>
    <property type="gene ID" value="SORBI_3001G520050"/>
</dbReference>
<proteinExistence type="predicted"/>